<evidence type="ECO:0000256" key="2">
    <source>
        <dbReference type="ARBA" id="ARBA00008098"/>
    </source>
</evidence>
<feature type="signal peptide" evidence="5">
    <location>
        <begin position="1"/>
        <end position="20"/>
    </location>
</feature>
<evidence type="ECO:0000313" key="7">
    <source>
        <dbReference type="EMBL" id="ABI20173.1"/>
    </source>
</evidence>
<gene>
    <name evidence="6" type="primary">M50</name>
</gene>
<comment type="subcellular location">
    <subcellularLocation>
        <location evidence="1">Secreted</location>
    </subcellularLocation>
</comment>
<dbReference type="EMBL" id="DQ834332">
    <property type="protein sequence ID" value="ABI20148.1"/>
    <property type="molecule type" value="mRNA"/>
</dbReference>
<keyword evidence="4" id="KW-0800">Toxin</keyword>
<dbReference type="EMBL" id="DQ835368">
    <property type="protein sequence ID" value="ABI20173.1"/>
    <property type="molecule type" value="mRNA"/>
</dbReference>
<name>Q06K50_PHLDU</name>
<dbReference type="Pfam" id="PF01395">
    <property type="entry name" value="PBP_GOBP"/>
    <property type="match status" value="1"/>
</dbReference>
<dbReference type="GO" id="GO:0090729">
    <property type="term" value="F:toxin activity"/>
    <property type="evidence" value="ECO:0007669"/>
    <property type="project" value="UniProtKB-KW"/>
</dbReference>
<organism evidence="7">
    <name type="scientific">Phlebotomus duboscqi</name>
    <name type="common">Sandfly</name>
    <dbReference type="NCBI Taxonomy" id="37738"/>
    <lineage>
        <taxon>Eukaryota</taxon>
        <taxon>Metazoa</taxon>
        <taxon>Ecdysozoa</taxon>
        <taxon>Arthropoda</taxon>
        <taxon>Hexapoda</taxon>
        <taxon>Insecta</taxon>
        <taxon>Pterygota</taxon>
        <taxon>Neoptera</taxon>
        <taxon>Endopterygota</taxon>
        <taxon>Diptera</taxon>
        <taxon>Nematocera</taxon>
        <taxon>Psychodoidea</taxon>
        <taxon>Psychodidae</taxon>
        <taxon>Phlebotomus</taxon>
        <taxon>Phlebotomus</taxon>
    </lineage>
</organism>
<evidence type="ECO:0000313" key="6">
    <source>
        <dbReference type="EMBL" id="ABI20148.1"/>
    </source>
</evidence>
<comment type="similarity">
    <text evidence="2">Belongs to the PBP/GOBP family.</text>
</comment>
<evidence type="ECO:0000256" key="5">
    <source>
        <dbReference type="SAM" id="SignalP"/>
    </source>
</evidence>
<dbReference type="AlphaFoldDB" id="Q06K50"/>
<evidence type="ECO:0000256" key="1">
    <source>
        <dbReference type="ARBA" id="ARBA00004613"/>
    </source>
</evidence>
<dbReference type="GO" id="GO:0005549">
    <property type="term" value="F:odorant binding"/>
    <property type="evidence" value="ECO:0007669"/>
    <property type="project" value="InterPro"/>
</dbReference>
<dbReference type="InterPro" id="IPR036728">
    <property type="entry name" value="PBP_GOBP_sf"/>
</dbReference>
<keyword evidence="3" id="KW-0964">Secreted</keyword>
<keyword evidence="5" id="KW-0732">Signal</keyword>
<sequence length="142" mass="16724">MKCLLAALLIPLLYAEIAFGFGEHPEAYCIKKHQNEDFDCLVHCKFKHYIFTDDQYNIRDYHIRNLADFLIKYNVVAAKKRGEVEKHLRSCVESSRKKAGGQNCESIFKYYTCITDERLIFFNKYDDAIKLYDKTFTVVTRS</sequence>
<proteinExistence type="evidence at transcript level"/>
<dbReference type="Gene3D" id="1.10.238.20">
    <property type="entry name" value="Pheromone/general odorant binding protein domain"/>
    <property type="match status" value="1"/>
</dbReference>
<feature type="chain" id="PRO_5007697556" evidence="5">
    <location>
        <begin position="21"/>
        <end position="142"/>
    </location>
</feature>
<evidence type="ECO:0000256" key="3">
    <source>
        <dbReference type="ARBA" id="ARBA00022525"/>
    </source>
</evidence>
<accession>Q06K50</accession>
<dbReference type="GO" id="GO:0005576">
    <property type="term" value="C:extracellular region"/>
    <property type="evidence" value="ECO:0007669"/>
    <property type="project" value="UniProtKB-SubCell"/>
</dbReference>
<evidence type="ECO:0000256" key="4">
    <source>
        <dbReference type="ARBA" id="ARBA00022656"/>
    </source>
</evidence>
<dbReference type="SUPFAM" id="SSF47565">
    <property type="entry name" value="Insect pheromone/odorant-binding proteins"/>
    <property type="match status" value="1"/>
</dbReference>
<protein>
    <submittedName>
        <fullName evidence="7">14.4 kDa salivary protein</fullName>
    </submittedName>
    <submittedName>
        <fullName evidence="6">14.6 kDa salivary protein</fullName>
    </submittedName>
</protein>
<dbReference type="InterPro" id="IPR006170">
    <property type="entry name" value="PBP/GOBP"/>
</dbReference>
<reference evidence="7" key="1">
    <citation type="journal article" date="2006" name="BMC Genomics">
        <title>High degree of conservancy among secreted salivary gland proteins from two geographically distant Phlebotomus duboscqi sandflies populations (Mali and Kenya).</title>
        <authorList>
            <person name="Kato H."/>
            <person name="Anderson J.M."/>
            <person name="Kamhawi S."/>
            <person name="Oliveira F."/>
            <person name="Lawyer P.G."/>
            <person name="Pham V.M."/>
            <person name="Sangare C.S."/>
            <person name="Samake S."/>
            <person name="Sissoko I."/>
            <person name="Garfield M."/>
            <person name="Sigutova L."/>
            <person name="Volf P."/>
            <person name="Doumbia S."/>
            <person name="Valenzuela J.G."/>
        </authorList>
    </citation>
    <scope>NUCLEOTIDE SEQUENCE</scope>
</reference>